<accession>A0AAN6V9F1</accession>
<gene>
    <name evidence="1" type="ORF">C8A04DRAFT_24557</name>
</gene>
<protein>
    <submittedName>
        <fullName evidence="1">Uncharacterized protein</fullName>
    </submittedName>
</protein>
<dbReference type="GeneID" id="87815822"/>
<reference evidence="1" key="1">
    <citation type="journal article" date="2023" name="Mol. Phylogenet. Evol.">
        <title>Genome-scale phylogeny and comparative genomics of the fungal order Sordariales.</title>
        <authorList>
            <person name="Hensen N."/>
            <person name="Bonometti L."/>
            <person name="Westerberg I."/>
            <person name="Brannstrom I.O."/>
            <person name="Guillou S."/>
            <person name="Cros-Aarteil S."/>
            <person name="Calhoun S."/>
            <person name="Haridas S."/>
            <person name="Kuo A."/>
            <person name="Mondo S."/>
            <person name="Pangilinan J."/>
            <person name="Riley R."/>
            <person name="LaButti K."/>
            <person name="Andreopoulos B."/>
            <person name="Lipzen A."/>
            <person name="Chen C."/>
            <person name="Yan M."/>
            <person name="Daum C."/>
            <person name="Ng V."/>
            <person name="Clum A."/>
            <person name="Steindorff A."/>
            <person name="Ohm R.A."/>
            <person name="Martin F."/>
            <person name="Silar P."/>
            <person name="Natvig D.O."/>
            <person name="Lalanne C."/>
            <person name="Gautier V."/>
            <person name="Ament-Velasquez S.L."/>
            <person name="Kruys A."/>
            <person name="Hutchinson M.I."/>
            <person name="Powell A.J."/>
            <person name="Barry K."/>
            <person name="Miller A.N."/>
            <person name="Grigoriev I.V."/>
            <person name="Debuchy R."/>
            <person name="Gladieux P."/>
            <person name="Hiltunen Thoren M."/>
            <person name="Johannesson H."/>
        </authorList>
    </citation>
    <scope>NUCLEOTIDE SEQUENCE</scope>
    <source>
        <strain evidence="1">CBS 141.50</strain>
    </source>
</reference>
<sequence length="189" mass="21664">MIEPKTIGLGVLLAANSTQAQAKIELAKDELCQLHERLVKLHPMAEPPALFEFLDLDAYGPHFHPPEVSLHPESKGYEEAKRFIVQKASEKASLWYEEQNLMWGMESERVNKGGVSSAQSRRAAFISAVAEALYDDDKRGVYIKKFLPILTSYRWNVPWVGKWGRREWNDETEGRMKNLAVFCKWNSRA</sequence>
<dbReference type="EMBL" id="MU853556">
    <property type="protein sequence ID" value="KAK4147313.1"/>
    <property type="molecule type" value="Genomic_DNA"/>
</dbReference>
<reference evidence="1" key="2">
    <citation type="submission" date="2023-05" db="EMBL/GenBank/DDBJ databases">
        <authorList>
            <consortium name="Lawrence Berkeley National Laboratory"/>
            <person name="Steindorff A."/>
            <person name="Hensen N."/>
            <person name="Bonometti L."/>
            <person name="Westerberg I."/>
            <person name="Brannstrom I.O."/>
            <person name="Guillou S."/>
            <person name="Cros-Aarteil S."/>
            <person name="Calhoun S."/>
            <person name="Haridas S."/>
            <person name="Kuo A."/>
            <person name="Mondo S."/>
            <person name="Pangilinan J."/>
            <person name="Riley R."/>
            <person name="Labutti K."/>
            <person name="Andreopoulos B."/>
            <person name="Lipzen A."/>
            <person name="Chen C."/>
            <person name="Yanf M."/>
            <person name="Daum C."/>
            <person name="Ng V."/>
            <person name="Clum A."/>
            <person name="Ohm R."/>
            <person name="Martin F."/>
            <person name="Silar P."/>
            <person name="Natvig D."/>
            <person name="Lalanne C."/>
            <person name="Gautier V."/>
            <person name="Ament-Velasquez S.L."/>
            <person name="Kruys A."/>
            <person name="Hutchinson M.I."/>
            <person name="Powell A.J."/>
            <person name="Barry K."/>
            <person name="Miller A.N."/>
            <person name="Grigoriev I.V."/>
            <person name="Debuchy R."/>
            <person name="Gladieux P."/>
            <person name="Thoren M.H."/>
            <person name="Johannesson H."/>
        </authorList>
    </citation>
    <scope>NUCLEOTIDE SEQUENCE</scope>
    <source>
        <strain evidence="1">CBS 141.50</strain>
    </source>
</reference>
<name>A0AAN6V9F1_9PEZI</name>
<dbReference type="Proteomes" id="UP001302676">
    <property type="component" value="Unassembled WGS sequence"/>
</dbReference>
<comment type="caution">
    <text evidence="1">The sequence shown here is derived from an EMBL/GenBank/DDBJ whole genome shotgun (WGS) entry which is preliminary data.</text>
</comment>
<proteinExistence type="predicted"/>
<organism evidence="1 2">
    <name type="scientific">Dichotomopilus funicola</name>
    <dbReference type="NCBI Taxonomy" id="1934379"/>
    <lineage>
        <taxon>Eukaryota</taxon>
        <taxon>Fungi</taxon>
        <taxon>Dikarya</taxon>
        <taxon>Ascomycota</taxon>
        <taxon>Pezizomycotina</taxon>
        <taxon>Sordariomycetes</taxon>
        <taxon>Sordariomycetidae</taxon>
        <taxon>Sordariales</taxon>
        <taxon>Chaetomiaceae</taxon>
        <taxon>Dichotomopilus</taxon>
    </lineage>
</organism>
<keyword evidence="2" id="KW-1185">Reference proteome</keyword>
<evidence type="ECO:0000313" key="1">
    <source>
        <dbReference type="EMBL" id="KAK4147313.1"/>
    </source>
</evidence>
<evidence type="ECO:0000313" key="2">
    <source>
        <dbReference type="Proteomes" id="UP001302676"/>
    </source>
</evidence>
<dbReference type="RefSeq" id="XP_062640684.1">
    <property type="nucleotide sequence ID" value="XM_062779209.1"/>
</dbReference>
<dbReference type="AlphaFoldDB" id="A0AAN6V9F1"/>